<name>A0A6J5KJA4_9CAUD</name>
<protein>
    <submittedName>
        <fullName evidence="2">Uncharacterized protein</fullName>
    </submittedName>
</protein>
<accession>A0A6J5KJA4</accession>
<reference evidence="2" key="1">
    <citation type="submission" date="2020-04" db="EMBL/GenBank/DDBJ databases">
        <authorList>
            <person name="Chiriac C."/>
            <person name="Salcher M."/>
            <person name="Ghai R."/>
            <person name="Kavagutti S V."/>
        </authorList>
    </citation>
    <scope>NUCLEOTIDE SEQUENCE</scope>
</reference>
<dbReference type="EMBL" id="LR796143">
    <property type="protein sequence ID" value="CAB4121206.1"/>
    <property type="molecule type" value="Genomic_DNA"/>
</dbReference>
<evidence type="ECO:0000313" key="2">
    <source>
        <dbReference type="EMBL" id="CAB4121206.1"/>
    </source>
</evidence>
<gene>
    <name evidence="2" type="ORF">UFOVP6_42</name>
</gene>
<feature type="region of interest" description="Disordered" evidence="1">
    <location>
        <begin position="21"/>
        <end position="55"/>
    </location>
</feature>
<proteinExistence type="predicted"/>
<evidence type="ECO:0000256" key="1">
    <source>
        <dbReference type="SAM" id="MobiDB-lite"/>
    </source>
</evidence>
<sequence length="102" mass="11216">MTKHNETDQGFQIDSAEGLVCNQGVGGSSPSVGTNKTKGFSQDPRNSPTGSPTRSEVFYLEPWGKSWRVVDVQRGWGLLDTVCQCARYDDALRILNLLRGAR</sequence>
<organism evidence="2">
    <name type="scientific">uncultured Caudovirales phage</name>
    <dbReference type="NCBI Taxonomy" id="2100421"/>
    <lineage>
        <taxon>Viruses</taxon>
        <taxon>Duplodnaviria</taxon>
        <taxon>Heunggongvirae</taxon>
        <taxon>Uroviricota</taxon>
        <taxon>Caudoviricetes</taxon>
        <taxon>Peduoviridae</taxon>
        <taxon>Maltschvirus</taxon>
        <taxon>Maltschvirus maltsch</taxon>
    </lineage>
</organism>
<feature type="compositionally biased region" description="Polar residues" evidence="1">
    <location>
        <begin position="28"/>
        <end position="54"/>
    </location>
</feature>